<organism evidence="2 3">
    <name type="scientific">Malus baccata</name>
    <name type="common">Siberian crab apple</name>
    <name type="synonym">Pyrus baccata</name>
    <dbReference type="NCBI Taxonomy" id="106549"/>
    <lineage>
        <taxon>Eukaryota</taxon>
        <taxon>Viridiplantae</taxon>
        <taxon>Streptophyta</taxon>
        <taxon>Embryophyta</taxon>
        <taxon>Tracheophyta</taxon>
        <taxon>Spermatophyta</taxon>
        <taxon>Magnoliopsida</taxon>
        <taxon>eudicotyledons</taxon>
        <taxon>Gunneridae</taxon>
        <taxon>Pentapetalae</taxon>
        <taxon>rosids</taxon>
        <taxon>fabids</taxon>
        <taxon>Rosales</taxon>
        <taxon>Rosaceae</taxon>
        <taxon>Amygdaloideae</taxon>
        <taxon>Maleae</taxon>
        <taxon>Malus</taxon>
    </lineage>
</organism>
<dbReference type="AlphaFoldDB" id="A0A540NKN0"/>
<dbReference type="EMBL" id="VIEB01000032">
    <property type="protein sequence ID" value="TQE11183.1"/>
    <property type="molecule type" value="Genomic_DNA"/>
</dbReference>
<feature type="domain" description="R13L1/DRL21-like LRR repeat region" evidence="1">
    <location>
        <begin position="27"/>
        <end position="141"/>
    </location>
</feature>
<name>A0A540NKN0_MALBA</name>
<dbReference type="InterPro" id="IPR032675">
    <property type="entry name" value="LRR_dom_sf"/>
</dbReference>
<proteinExistence type="predicted"/>
<dbReference type="Gene3D" id="3.80.10.10">
    <property type="entry name" value="Ribonuclease Inhibitor"/>
    <property type="match status" value="1"/>
</dbReference>
<gene>
    <name evidence="2" type="ORF">C1H46_003189</name>
</gene>
<dbReference type="InterPro" id="IPR056789">
    <property type="entry name" value="LRR_R13L1-DRL21"/>
</dbReference>
<dbReference type="PANTHER" id="PTHR47186:SF42">
    <property type="entry name" value="DISEASE RESISTANCE RPP13-LIKE PROTEIN 1"/>
    <property type="match status" value="1"/>
</dbReference>
<evidence type="ECO:0000313" key="2">
    <source>
        <dbReference type="EMBL" id="TQE11183.1"/>
    </source>
</evidence>
<reference evidence="2 3" key="1">
    <citation type="journal article" date="2019" name="G3 (Bethesda)">
        <title>Sequencing of a Wild Apple (Malus baccata) Genome Unravels the Differences Between Cultivated and Wild Apple Species Regarding Disease Resistance and Cold Tolerance.</title>
        <authorList>
            <person name="Chen X."/>
        </authorList>
    </citation>
    <scope>NUCLEOTIDE SEQUENCE [LARGE SCALE GENOMIC DNA]</scope>
    <source>
        <strain evidence="3">cv. Shandingzi</strain>
        <tissue evidence="2">Leaves</tissue>
    </source>
</reference>
<dbReference type="SUPFAM" id="SSF52058">
    <property type="entry name" value="L domain-like"/>
    <property type="match status" value="1"/>
</dbReference>
<evidence type="ECO:0000259" key="1">
    <source>
        <dbReference type="Pfam" id="PF25019"/>
    </source>
</evidence>
<comment type="caution">
    <text evidence="2">The sequence shown here is derived from an EMBL/GenBank/DDBJ whole genome shotgun (WGS) entry which is preliminary data.</text>
</comment>
<evidence type="ECO:0000313" key="3">
    <source>
        <dbReference type="Proteomes" id="UP000315295"/>
    </source>
</evidence>
<dbReference type="PANTHER" id="PTHR47186">
    <property type="entry name" value="LEUCINE-RICH REPEAT-CONTAINING PROTEIN 57"/>
    <property type="match status" value="1"/>
</dbReference>
<dbReference type="STRING" id="106549.A0A540NKN0"/>
<sequence>MLAGMCKLKNLQTLSDFVLDKQTTQRIGELKELQHLRRSLKISRVGNVKGNALEADIMSNKENLNLLFLIWGRGYDASNHDPENDREVLNKLQLIIRFYGGLTFPGWLGDSYFSKLSRIASIAAYCHHLGNYPPLKELHVLGMNNVVEIDSEFYDNDTCGSAPFRSLQELHLEDMLEWEKWSYYDGSRGNTTIMFPNLRELELRNCPKLTEILPLEKLQSRESVKLNGLESFSGSLAHVESECPQFLSLTSLEIVECPNFVCFPDGEMDAPKLEELLIYRCKKLRSLPEQMHTLLLSLQKLMVIGCPEVESFPQGGLASNIQDLFFGVL</sequence>
<dbReference type="Proteomes" id="UP000315295">
    <property type="component" value="Unassembled WGS sequence"/>
</dbReference>
<protein>
    <recommendedName>
        <fullName evidence="1">R13L1/DRL21-like LRR repeat region domain-containing protein</fullName>
    </recommendedName>
</protein>
<accession>A0A540NKN0</accession>
<keyword evidence="3" id="KW-1185">Reference proteome</keyword>
<dbReference type="Pfam" id="PF25019">
    <property type="entry name" value="LRR_R13L1-DRL21"/>
    <property type="match status" value="1"/>
</dbReference>